<gene>
    <name evidence="1" type="primary">210</name>
    <name evidence="1" type="ORF">SEA_PUPPER_210</name>
</gene>
<dbReference type="RefSeq" id="YP_010058998.1">
    <property type="nucleotide sequence ID" value="NC_054723.1"/>
</dbReference>
<dbReference type="Proteomes" id="UP000318375">
    <property type="component" value="Segment"/>
</dbReference>
<proteinExistence type="predicted"/>
<evidence type="ECO:0000313" key="1">
    <source>
        <dbReference type="EMBL" id="QDF18696.1"/>
    </source>
</evidence>
<sequence length="155" mass="17785">MSDDDKLVVNGIEITYSQRGFQVYGDEVETLYGEVVRVYESSSAEGPRCWLQISGGDTAHLDVEMARAIRDRLDVFLDQRAPKPEKYPMTVQWAKAIYEAMPSEDPTTTLVPWEQLSDADRRPYLQNARNLGYVFPDQYPALAEEQRQYREATTP</sequence>
<dbReference type="KEGG" id="vg:64766229"/>
<reference evidence="1 2" key="1">
    <citation type="submission" date="2019-05" db="EMBL/GenBank/DDBJ databases">
        <authorList>
            <person name="Pope W.H."/>
            <person name="Garlena R.A."/>
            <person name="Russell D.A."/>
            <person name="Jacobs-Sera D."/>
            <person name="Hatfull G.F."/>
        </authorList>
    </citation>
    <scope>NUCLEOTIDE SEQUENCE [LARGE SCALE GENOMIC DNA]</scope>
</reference>
<evidence type="ECO:0000313" key="2">
    <source>
        <dbReference type="Proteomes" id="UP000318375"/>
    </source>
</evidence>
<dbReference type="GeneID" id="64766229"/>
<dbReference type="EMBL" id="MK977695">
    <property type="protein sequence ID" value="QDF18696.1"/>
    <property type="molecule type" value="Genomic_DNA"/>
</dbReference>
<accession>A0A4Y6EIY7</accession>
<keyword evidence="2" id="KW-1185">Reference proteome</keyword>
<organism evidence="1 2">
    <name type="scientific">Gordonia phage Pupper</name>
    <dbReference type="NCBI Taxonomy" id="2571249"/>
    <lineage>
        <taxon>Viruses</taxon>
        <taxon>Duplodnaviria</taxon>
        <taxon>Heunggongvirae</taxon>
        <taxon>Uroviricota</taxon>
        <taxon>Caudoviricetes</taxon>
        <taxon>Puppervirus</taxon>
        <taxon>Puppervirus Pupper</taxon>
    </lineage>
</organism>
<name>A0A4Y6EIY7_9CAUD</name>
<protein>
    <submittedName>
        <fullName evidence="1">Uncharacterized protein</fullName>
    </submittedName>
</protein>